<accession>A0A2H6CSX4</accession>
<comment type="similarity">
    <text evidence="1">Belongs to the ornithine cyclodeaminase/mu-crystallin family.</text>
</comment>
<dbReference type="GeneID" id="64053708"/>
<evidence type="ECO:0000256" key="1">
    <source>
        <dbReference type="ARBA" id="ARBA00008903"/>
    </source>
</evidence>
<dbReference type="Pfam" id="PF02423">
    <property type="entry name" value="OCD_Mu_crystall"/>
    <property type="match status" value="1"/>
</dbReference>
<organism evidence="2 3">
    <name type="scientific">Tetragenococcus halophilus subsp. halophilus</name>
    <dbReference type="NCBI Taxonomy" id="1513897"/>
    <lineage>
        <taxon>Bacteria</taxon>
        <taxon>Bacillati</taxon>
        <taxon>Bacillota</taxon>
        <taxon>Bacilli</taxon>
        <taxon>Lactobacillales</taxon>
        <taxon>Enterococcaceae</taxon>
        <taxon>Tetragenococcus</taxon>
    </lineage>
</organism>
<dbReference type="InterPro" id="IPR036291">
    <property type="entry name" value="NAD(P)-bd_dom_sf"/>
</dbReference>
<gene>
    <name evidence="2" type="ORF">TEHN7118_0888</name>
</gene>
<evidence type="ECO:0000313" key="3">
    <source>
        <dbReference type="Proteomes" id="UP000236214"/>
    </source>
</evidence>
<comment type="caution">
    <text evidence="2">The sequence shown here is derived from an EMBL/GenBank/DDBJ whole genome shotgun (WGS) entry which is preliminary data.</text>
</comment>
<dbReference type="SUPFAM" id="SSF51735">
    <property type="entry name" value="NAD(P)-binding Rossmann-fold domains"/>
    <property type="match status" value="1"/>
</dbReference>
<dbReference type="GO" id="GO:0019752">
    <property type="term" value="P:carboxylic acid metabolic process"/>
    <property type="evidence" value="ECO:0007669"/>
    <property type="project" value="UniProtKB-ARBA"/>
</dbReference>
<dbReference type="Gene3D" id="3.40.50.720">
    <property type="entry name" value="NAD(P)-binding Rossmann-like Domain"/>
    <property type="match status" value="1"/>
</dbReference>
<dbReference type="Proteomes" id="UP000236214">
    <property type="component" value="Unassembled WGS sequence"/>
</dbReference>
<dbReference type="PANTHER" id="PTHR13812:SF19">
    <property type="entry name" value="KETIMINE REDUCTASE MU-CRYSTALLIN"/>
    <property type="match status" value="1"/>
</dbReference>
<proteinExistence type="inferred from homology"/>
<dbReference type="GO" id="GO:0005737">
    <property type="term" value="C:cytoplasm"/>
    <property type="evidence" value="ECO:0007669"/>
    <property type="project" value="TreeGrafter"/>
</dbReference>
<protein>
    <submittedName>
        <fullName evidence="2">Putative ornithine cyclodeaminase/mu-crystallin family protein</fullName>
    </submittedName>
</protein>
<dbReference type="EMBL" id="BDEC01000034">
    <property type="protein sequence ID" value="GBD68082.1"/>
    <property type="molecule type" value="Genomic_DNA"/>
</dbReference>
<dbReference type="GO" id="GO:0016491">
    <property type="term" value="F:oxidoreductase activity"/>
    <property type="evidence" value="ECO:0007669"/>
    <property type="project" value="UniProtKB-ARBA"/>
</dbReference>
<name>A0A2H6CSX4_TETHA</name>
<dbReference type="AlphaFoldDB" id="A0A2H6CSX4"/>
<reference evidence="2 3" key="1">
    <citation type="submission" date="2016-05" db="EMBL/GenBank/DDBJ databases">
        <title>Whole genome sequencing of Tetragenococcus halophilus subsp. halophilus NISL 7118.</title>
        <authorList>
            <person name="Shiwa Y."/>
            <person name="Nishimura I."/>
            <person name="Yoshikawa H."/>
            <person name="Koyama Y."/>
            <person name="Oguma T."/>
        </authorList>
    </citation>
    <scope>NUCLEOTIDE SEQUENCE [LARGE SCALE GENOMIC DNA]</scope>
    <source>
        <strain evidence="2 3">NISL 7118</strain>
    </source>
</reference>
<dbReference type="InterPro" id="IPR023401">
    <property type="entry name" value="ODC_N"/>
</dbReference>
<keyword evidence="3" id="KW-1185">Reference proteome</keyword>
<dbReference type="FunFam" id="3.40.50.720:FF:000311">
    <property type="entry name" value="Ornithine cyclodeaminase"/>
    <property type="match status" value="1"/>
</dbReference>
<dbReference type="PANTHER" id="PTHR13812">
    <property type="entry name" value="KETIMINE REDUCTASE MU-CRYSTALLIN"/>
    <property type="match status" value="1"/>
</dbReference>
<dbReference type="RefSeq" id="WP_069028790.1">
    <property type="nucleotide sequence ID" value="NZ_BDEC01000034.1"/>
</dbReference>
<sequence length="322" mass="35116">MLNISEKDIKKYYSMEECMEAVQDAFRLFSQGKVEVPLRTQIKNEEGTGTYLCMPAYCQEYDASCVKVLNMFPGNVEKGLPTINAQILVMDTETGVINGLVDGTYVTRLRTGAASGVAFRLLAKKYCKIGALIGTGGQAATQLEAMLTAKELKEVRVYDLDFERAKNFAESMRKSLAKFPTEIVAVADADEAIDNADLITTVTSSTQAVFDGNKVKAGATISGVGSYQPHMQEIPVELLKRASKIYFDSQEAVLAEAGDLLVPLDKGEITKDKFTGDIGQLASNELLGRENDEEIILFETVGIAAQDLTTAKSIFTKVQEND</sequence>
<dbReference type="Gene3D" id="3.30.1780.10">
    <property type="entry name" value="ornithine cyclodeaminase, domain 1"/>
    <property type="match status" value="1"/>
</dbReference>
<evidence type="ECO:0000313" key="2">
    <source>
        <dbReference type="EMBL" id="GBD68082.1"/>
    </source>
</evidence>
<dbReference type="InterPro" id="IPR003462">
    <property type="entry name" value="ODC_Mu_crystall"/>
</dbReference>
<dbReference type="PIRSF" id="PIRSF001439">
    <property type="entry name" value="CryM"/>
    <property type="match status" value="1"/>
</dbReference>